<protein>
    <submittedName>
        <fullName evidence="2">Uncharacterized protein</fullName>
    </submittedName>
</protein>
<feature type="transmembrane region" description="Helical" evidence="1">
    <location>
        <begin position="6"/>
        <end position="29"/>
    </location>
</feature>
<keyword evidence="1" id="KW-1133">Transmembrane helix</keyword>
<dbReference type="EMBL" id="CAXLJM020000072">
    <property type="protein sequence ID" value="CAL8126648.1"/>
    <property type="molecule type" value="Genomic_DNA"/>
</dbReference>
<keyword evidence="3" id="KW-1185">Reference proteome</keyword>
<keyword evidence="1" id="KW-0472">Membrane</keyword>
<name>A0ABP1RE17_9HEXA</name>
<reference evidence="2 3" key="1">
    <citation type="submission" date="2024-08" db="EMBL/GenBank/DDBJ databases">
        <authorList>
            <person name="Cucini C."/>
            <person name="Frati F."/>
        </authorList>
    </citation>
    <scope>NUCLEOTIDE SEQUENCE [LARGE SCALE GENOMIC DNA]</scope>
</reference>
<dbReference type="Proteomes" id="UP001642540">
    <property type="component" value="Unassembled WGS sequence"/>
</dbReference>
<sequence>MAALLVALLVLMGIIIIMKLMICSCYMGLQRRRRDDRTPILNEDDLSERLAEIHRTRMRARRAREPPPTFDDAIRNSRPVSYIDIEQPPPTYEDYLKTSSQEDIYLDSSSANPTDIAIGLDTLSVTSIVIESNA</sequence>
<keyword evidence="1" id="KW-0812">Transmembrane</keyword>
<gene>
    <name evidence="2" type="ORF">ODALV1_LOCUS21495</name>
</gene>
<comment type="caution">
    <text evidence="2">The sequence shown here is derived from an EMBL/GenBank/DDBJ whole genome shotgun (WGS) entry which is preliminary data.</text>
</comment>
<accession>A0ABP1RE17</accession>
<evidence type="ECO:0000313" key="3">
    <source>
        <dbReference type="Proteomes" id="UP001642540"/>
    </source>
</evidence>
<evidence type="ECO:0000256" key="1">
    <source>
        <dbReference type="SAM" id="Phobius"/>
    </source>
</evidence>
<evidence type="ECO:0000313" key="2">
    <source>
        <dbReference type="EMBL" id="CAL8126648.1"/>
    </source>
</evidence>
<proteinExistence type="predicted"/>
<organism evidence="2 3">
    <name type="scientific">Orchesella dallaii</name>
    <dbReference type="NCBI Taxonomy" id="48710"/>
    <lineage>
        <taxon>Eukaryota</taxon>
        <taxon>Metazoa</taxon>
        <taxon>Ecdysozoa</taxon>
        <taxon>Arthropoda</taxon>
        <taxon>Hexapoda</taxon>
        <taxon>Collembola</taxon>
        <taxon>Entomobryomorpha</taxon>
        <taxon>Entomobryoidea</taxon>
        <taxon>Orchesellidae</taxon>
        <taxon>Orchesellinae</taxon>
        <taxon>Orchesella</taxon>
    </lineage>
</organism>